<feature type="region of interest" description="Disordered" evidence="1">
    <location>
        <begin position="204"/>
        <end position="223"/>
    </location>
</feature>
<dbReference type="PANTHER" id="PTHR24559">
    <property type="entry name" value="TRANSPOSON TY3-I GAG-POL POLYPROTEIN"/>
    <property type="match status" value="1"/>
</dbReference>
<dbReference type="Gene3D" id="3.30.420.10">
    <property type="entry name" value="Ribonuclease H-like superfamily/Ribonuclease H"/>
    <property type="match status" value="1"/>
</dbReference>
<evidence type="ECO:0000313" key="3">
    <source>
        <dbReference type="Proteomes" id="UP000257109"/>
    </source>
</evidence>
<dbReference type="Proteomes" id="UP000257109">
    <property type="component" value="Unassembled WGS sequence"/>
</dbReference>
<comment type="caution">
    <text evidence="2">The sequence shown here is derived from an EMBL/GenBank/DDBJ whole genome shotgun (WGS) entry which is preliminary data.</text>
</comment>
<proteinExistence type="predicted"/>
<dbReference type="OrthoDB" id="1937476at2759"/>
<name>A0A371HD38_MUCPR</name>
<dbReference type="PANTHER" id="PTHR24559:SF444">
    <property type="entry name" value="REVERSE TRANSCRIPTASE DOMAIN-CONTAINING PROTEIN"/>
    <property type="match status" value="1"/>
</dbReference>
<gene>
    <name evidence="2" type="ORF">CR513_16179</name>
</gene>
<dbReference type="AlphaFoldDB" id="A0A371HD38"/>
<accession>A0A371HD38</accession>
<dbReference type="CDD" id="cd00303">
    <property type="entry name" value="retropepsin_like"/>
    <property type="match status" value="1"/>
</dbReference>
<evidence type="ECO:0008006" key="4">
    <source>
        <dbReference type="Google" id="ProtNLM"/>
    </source>
</evidence>
<dbReference type="CDD" id="cd01647">
    <property type="entry name" value="RT_LTR"/>
    <property type="match status" value="1"/>
</dbReference>
<evidence type="ECO:0000313" key="2">
    <source>
        <dbReference type="EMBL" id="RDY00614.1"/>
    </source>
</evidence>
<dbReference type="GO" id="GO:0003676">
    <property type="term" value="F:nucleic acid binding"/>
    <property type="evidence" value="ECO:0007669"/>
    <property type="project" value="InterPro"/>
</dbReference>
<dbReference type="InterPro" id="IPR043128">
    <property type="entry name" value="Rev_trsase/Diguanyl_cyclase"/>
</dbReference>
<dbReference type="InterPro" id="IPR036397">
    <property type="entry name" value="RNaseH_sf"/>
</dbReference>
<dbReference type="InterPro" id="IPR053134">
    <property type="entry name" value="RNA-dir_DNA_polymerase"/>
</dbReference>
<dbReference type="Gene3D" id="3.30.70.270">
    <property type="match status" value="2"/>
</dbReference>
<dbReference type="EMBL" id="QJKJ01002951">
    <property type="protein sequence ID" value="RDY00614.1"/>
    <property type="molecule type" value="Genomic_DNA"/>
</dbReference>
<evidence type="ECO:0000256" key="1">
    <source>
        <dbReference type="SAM" id="MobiDB-lite"/>
    </source>
</evidence>
<organism evidence="2 3">
    <name type="scientific">Mucuna pruriens</name>
    <name type="common">Velvet bean</name>
    <name type="synonym">Dolichos pruriens</name>
    <dbReference type="NCBI Taxonomy" id="157652"/>
    <lineage>
        <taxon>Eukaryota</taxon>
        <taxon>Viridiplantae</taxon>
        <taxon>Streptophyta</taxon>
        <taxon>Embryophyta</taxon>
        <taxon>Tracheophyta</taxon>
        <taxon>Spermatophyta</taxon>
        <taxon>Magnoliopsida</taxon>
        <taxon>eudicotyledons</taxon>
        <taxon>Gunneridae</taxon>
        <taxon>Pentapetalae</taxon>
        <taxon>rosids</taxon>
        <taxon>fabids</taxon>
        <taxon>Fabales</taxon>
        <taxon>Fabaceae</taxon>
        <taxon>Papilionoideae</taxon>
        <taxon>50 kb inversion clade</taxon>
        <taxon>NPAAA clade</taxon>
        <taxon>indigoferoid/millettioid clade</taxon>
        <taxon>Phaseoleae</taxon>
        <taxon>Mucuna</taxon>
    </lineage>
</organism>
<feature type="compositionally biased region" description="Basic residues" evidence="1">
    <location>
        <begin position="207"/>
        <end position="223"/>
    </location>
</feature>
<protein>
    <recommendedName>
        <fullName evidence="4">Reverse transcriptase/retrotransposon-derived protein RNase H-like domain-containing protein</fullName>
    </recommendedName>
</protein>
<feature type="non-terminal residue" evidence="2">
    <location>
        <position position="1"/>
    </location>
</feature>
<reference evidence="2" key="1">
    <citation type="submission" date="2018-05" db="EMBL/GenBank/DDBJ databases">
        <title>Draft genome of Mucuna pruriens seed.</title>
        <authorList>
            <person name="Nnadi N.E."/>
            <person name="Vos R."/>
            <person name="Hasami M.H."/>
            <person name="Devisetty U.K."/>
            <person name="Aguiy J.C."/>
        </authorList>
    </citation>
    <scope>NUCLEOTIDE SEQUENCE [LARGE SCALE GENOMIC DNA]</scope>
    <source>
        <strain evidence="2">JCA_2017</strain>
    </source>
</reference>
<sequence>MSNPAITFTDRDLRKRKGCDEPMVISIVAAEYRIERVLIDQGSSTNILYWVTTQKMGIRNLAECQGALYGFAGERVPIKGTIELETTFDNKARDKTILVLYTIIDVEASYNIIMGRPALNQLEAIVSTHHLCMKFPVSWTPEDRINWPKTRRERLGFHLDPRHFHAKERPHPAGDLKEVQIRTKDMPSIDPKFVCHRLSINPGTKSMAKKKGNKGRKVKSHQGRGREIQYPTWLANVVMVRNPNGRWRMCTDYTDLNKACPKDPYLLLSIDKLVDGVSGFALLSFIDAYSGYNQIRMHPLDEEKTDFIMEEGRLMDKVFQGVLGVDVEVYVDDMVVKSERAEEHYKVLERRGIEANPDKCQAVIDMRSPQSIKEVQQLIGRITTLSQFISRLAKTAQPIFEALRKGGRFTWTPECEEAFLKLKDMLVAPPVLSRPVTELAPKGETKKEGEWYLSVDGSSNQVGSGVGIVLEGPAGVLIEQSLHFEFKANNNQAEYEELIAMMKLAQ</sequence>
<dbReference type="InterPro" id="IPR043502">
    <property type="entry name" value="DNA/RNA_pol_sf"/>
</dbReference>
<keyword evidence="3" id="KW-1185">Reference proteome</keyword>
<dbReference type="SUPFAM" id="SSF56672">
    <property type="entry name" value="DNA/RNA polymerases"/>
    <property type="match status" value="1"/>
</dbReference>